<feature type="region of interest" description="Disordered" evidence="1">
    <location>
        <begin position="62"/>
        <end position="86"/>
    </location>
</feature>
<dbReference type="OrthoDB" id="6022762at2759"/>
<feature type="compositionally biased region" description="Basic residues" evidence="1">
    <location>
        <begin position="10"/>
        <end position="21"/>
    </location>
</feature>
<organism evidence="2 3">
    <name type="scientific">Stichopus japonicus</name>
    <name type="common">Sea cucumber</name>
    <dbReference type="NCBI Taxonomy" id="307972"/>
    <lineage>
        <taxon>Eukaryota</taxon>
        <taxon>Metazoa</taxon>
        <taxon>Echinodermata</taxon>
        <taxon>Eleutherozoa</taxon>
        <taxon>Echinozoa</taxon>
        <taxon>Holothuroidea</taxon>
        <taxon>Aspidochirotacea</taxon>
        <taxon>Aspidochirotida</taxon>
        <taxon>Stichopodidae</taxon>
        <taxon>Apostichopus</taxon>
    </lineage>
</organism>
<evidence type="ECO:0000313" key="3">
    <source>
        <dbReference type="Proteomes" id="UP000230750"/>
    </source>
</evidence>
<feature type="region of interest" description="Disordered" evidence="1">
    <location>
        <begin position="1"/>
        <end position="30"/>
    </location>
</feature>
<dbReference type="EMBL" id="MRZV01002048">
    <property type="protein sequence ID" value="PIK34882.1"/>
    <property type="molecule type" value="Genomic_DNA"/>
</dbReference>
<dbReference type="AlphaFoldDB" id="A0A2G8JGM0"/>
<evidence type="ECO:0000256" key="1">
    <source>
        <dbReference type="SAM" id="MobiDB-lite"/>
    </source>
</evidence>
<protein>
    <submittedName>
        <fullName evidence="2">Uncharacterized protein</fullName>
    </submittedName>
</protein>
<dbReference type="Proteomes" id="UP000230750">
    <property type="component" value="Unassembled WGS sequence"/>
</dbReference>
<name>A0A2G8JGM0_STIJA</name>
<reference evidence="2 3" key="1">
    <citation type="journal article" date="2017" name="PLoS Biol.">
        <title>The sea cucumber genome provides insights into morphological evolution and visceral regeneration.</title>
        <authorList>
            <person name="Zhang X."/>
            <person name="Sun L."/>
            <person name="Yuan J."/>
            <person name="Sun Y."/>
            <person name="Gao Y."/>
            <person name="Zhang L."/>
            <person name="Li S."/>
            <person name="Dai H."/>
            <person name="Hamel J.F."/>
            <person name="Liu C."/>
            <person name="Yu Y."/>
            <person name="Liu S."/>
            <person name="Lin W."/>
            <person name="Guo K."/>
            <person name="Jin S."/>
            <person name="Xu P."/>
            <person name="Storey K.B."/>
            <person name="Huan P."/>
            <person name="Zhang T."/>
            <person name="Zhou Y."/>
            <person name="Zhang J."/>
            <person name="Lin C."/>
            <person name="Li X."/>
            <person name="Xing L."/>
            <person name="Huo D."/>
            <person name="Sun M."/>
            <person name="Wang L."/>
            <person name="Mercier A."/>
            <person name="Li F."/>
            <person name="Yang H."/>
            <person name="Xiang J."/>
        </authorList>
    </citation>
    <scope>NUCLEOTIDE SEQUENCE [LARGE SCALE GENOMIC DNA]</scope>
    <source>
        <strain evidence="2">Shaxun</strain>
        <tissue evidence="2">Muscle</tissue>
    </source>
</reference>
<proteinExistence type="predicted"/>
<sequence>MKTEEGERRTIKKERRTRRRVRGEEETRSVRYQRRRLCRRRRDGLQEDKPANVMDVNWQSLMEDYQPPPRPERTSASDIMKKFTPV</sequence>
<comment type="caution">
    <text evidence="2">The sequence shown here is derived from an EMBL/GenBank/DDBJ whole genome shotgun (WGS) entry which is preliminary data.</text>
</comment>
<keyword evidence="3" id="KW-1185">Reference proteome</keyword>
<accession>A0A2G8JGM0</accession>
<feature type="compositionally biased region" description="Basic and acidic residues" evidence="1">
    <location>
        <begin position="70"/>
        <end position="86"/>
    </location>
</feature>
<evidence type="ECO:0000313" key="2">
    <source>
        <dbReference type="EMBL" id="PIK34882.1"/>
    </source>
</evidence>
<gene>
    <name evidence="2" type="ORF">BSL78_28287</name>
</gene>